<dbReference type="EMBL" id="VAUV01000005">
    <property type="protein sequence ID" value="TLD71415.1"/>
    <property type="molecule type" value="Genomic_DNA"/>
</dbReference>
<reference evidence="1 2" key="1">
    <citation type="submission" date="2019-05" db="EMBL/GenBank/DDBJ databases">
        <title>Verrucobacter flavum gen. nov., sp. nov. a new member of the family Verrucomicrobiaceae.</title>
        <authorList>
            <person name="Szuroczki S."/>
            <person name="Abbaszade G."/>
            <person name="Szabo A."/>
            <person name="Felfoldi T."/>
            <person name="Schumann P."/>
            <person name="Boka K."/>
            <person name="Keki Z."/>
            <person name="Toumi M."/>
            <person name="Toth E."/>
        </authorList>
    </citation>
    <scope>NUCLEOTIDE SEQUENCE [LARGE SCALE GENOMIC DNA]</scope>
    <source>
        <strain evidence="1 2">MG-N-17</strain>
    </source>
</reference>
<dbReference type="RefSeq" id="WP_166442711.1">
    <property type="nucleotide sequence ID" value="NZ_VAUV01000005.1"/>
</dbReference>
<dbReference type="Proteomes" id="UP000306196">
    <property type="component" value="Unassembled WGS sequence"/>
</dbReference>
<organism evidence="1 2">
    <name type="scientific">Phragmitibacter flavus</name>
    <dbReference type="NCBI Taxonomy" id="2576071"/>
    <lineage>
        <taxon>Bacteria</taxon>
        <taxon>Pseudomonadati</taxon>
        <taxon>Verrucomicrobiota</taxon>
        <taxon>Verrucomicrobiia</taxon>
        <taxon>Verrucomicrobiales</taxon>
        <taxon>Verrucomicrobiaceae</taxon>
        <taxon>Phragmitibacter</taxon>
    </lineage>
</organism>
<name>A0A5R8KHF8_9BACT</name>
<evidence type="ECO:0000313" key="2">
    <source>
        <dbReference type="Proteomes" id="UP000306196"/>
    </source>
</evidence>
<comment type="caution">
    <text evidence="1">The sequence shown here is derived from an EMBL/GenBank/DDBJ whole genome shotgun (WGS) entry which is preliminary data.</text>
</comment>
<proteinExistence type="predicted"/>
<evidence type="ECO:0000313" key="1">
    <source>
        <dbReference type="EMBL" id="TLD71415.1"/>
    </source>
</evidence>
<accession>A0A5R8KHF8</accession>
<dbReference type="AlphaFoldDB" id="A0A5R8KHF8"/>
<sequence length="86" mass="9807">MQRKSIILIPPTHEQTVTTFHAEKSVAQAFLDYLKQNDVTPWRPPEEPEKSGPDGLQVVQIEVETSLSQERLQELMDTFLASARTE</sequence>
<protein>
    <submittedName>
        <fullName evidence="1">Uncharacterized protein</fullName>
    </submittedName>
</protein>
<gene>
    <name evidence="1" type="ORF">FEM03_07765</name>
</gene>
<keyword evidence="2" id="KW-1185">Reference proteome</keyword>